<sequence length="87" mass="9867">MAPATPQARQQEELQFLKDRRYAFHGEIMMIALFAVFSVFICFVTVFPCVRRLRKQAGNGEDSSHDATEVSPRSNNDDTATKFPSQL</sequence>
<keyword evidence="4" id="KW-1185">Reference proteome</keyword>
<feature type="transmembrane region" description="Helical" evidence="2">
    <location>
        <begin position="28"/>
        <end position="50"/>
    </location>
</feature>
<keyword evidence="2" id="KW-0472">Membrane</keyword>
<name>W9SF26_9ROSA</name>
<organism evidence="3 4">
    <name type="scientific">Morus notabilis</name>
    <dbReference type="NCBI Taxonomy" id="981085"/>
    <lineage>
        <taxon>Eukaryota</taxon>
        <taxon>Viridiplantae</taxon>
        <taxon>Streptophyta</taxon>
        <taxon>Embryophyta</taxon>
        <taxon>Tracheophyta</taxon>
        <taxon>Spermatophyta</taxon>
        <taxon>Magnoliopsida</taxon>
        <taxon>eudicotyledons</taxon>
        <taxon>Gunneridae</taxon>
        <taxon>Pentapetalae</taxon>
        <taxon>rosids</taxon>
        <taxon>fabids</taxon>
        <taxon>Rosales</taxon>
        <taxon>Moraceae</taxon>
        <taxon>Moreae</taxon>
        <taxon>Morus</taxon>
    </lineage>
</organism>
<keyword evidence="2" id="KW-0812">Transmembrane</keyword>
<dbReference type="AlphaFoldDB" id="W9SF26"/>
<gene>
    <name evidence="3" type="ORF">L484_000042</name>
</gene>
<dbReference type="Proteomes" id="UP000030645">
    <property type="component" value="Unassembled WGS sequence"/>
</dbReference>
<evidence type="ECO:0008006" key="5">
    <source>
        <dbReference type="Google" id="ProtNLM"/>
    </source>
</evidence>
<keyword evidence="2" id="KW-1133">Transmembrane helix</keyword>
<accession>W9SF26</accession>
<proteinExistence type="predicted"/>
<protein>
    <recommendedName>
        <fullName evidence="5">Transmembrane protein</fullName>
    </recommendedName>
</protein>
<reference evidence="4" key="1">
    <citation type="submission" date="2013-01" db="EMBL/GenBank/DDBJ databases">
        <title>Draft Genome Sequence of a Mulberry Tree, Morus notabilis C.K. Schneid.</title>
        <authorList>
            <person name="He N."/>
            <person name="Zhao S."/>
        </authorList>
    </citation>
    <scope>NUCLEOTIDE SEQUENCE</scope>
</reference>
<evidence type="ECO:0000256" key="1">
    <source>
        <dbReference type="SAM" id="MobiDB-lite"/>
    </source>
</evidence>
<evidence type="ECO:0000313" key="3">
    <source>
        <dbReference type="EMBL" id="EXC47774.1"/>
    </source>
</evidence>
<dbReference type="EMBL" id="KE624416">
    <property type="protein sequence ID" value="EXC47774.1"/>
    <property type="molecule type" value="Genomic_DNA"/>
</dbReference>
<evidence type="ECO:0000256" key="2">
    <source>
        <dbReference type="SAM" id="Phobius"/>
    </source>
</evidence>
<evidence type="ECO:0000313" key="4">
    <source>
        <dbReference type="Proteomes" id="UP000030645"/>
    </source>
</evidence>
<feature type="region of interest" description="Disordered" evidence="1">
    <location>
        <begin position="56"/>
        <end position="87"/>
    </location>
</feature>